<dbReference type="GO" id="GO:0008168">
    <property type="term" value="F:methyltransferase activity"/>
    <property type="evidence" value="ECO:0007669"/>
    <property type="project" value="UniProtKB-KW"/>
</dbReference>
<proteinExistence type="predicted"/>
<evidence type="ECO:0000313" key="6">
    <source>
        <dbReference type="Proteomes" id="UP001224674"/>
    </source>
</evidence>
<feature type="domain" description="HIT" evidence="4">
    <location>
        <begin position="4"/>
        <end position="107"/>
    </location>
</feature>
<reference evidence="5 6" key="1">
    <citation type="submission" date="2023-03" db="EMBL/GenBank/DDBJ databases">
        <title>Complete genome sequences of several Auritidibacter ignavus strains isolated from ear infections.</title>
        <authorList>
            <person name="Baehr T."/>
            <person name="Baumhoegger A.M."/>
        </authorList>
    </citation>
    <scope>NUCLEOTIDE SEQUENCE [LARGE SCALE GENOMIC DNA]</scope>
    <source>
        <strain evidence="5 6">BABAE-6</strain>
    </source>
</reference>
<dbReference type="EMBL" id="CP122566">
    <property type="protein sequence ID" value="WGH93357.1"/>
    <property type="molecule type" value="Genomic_DNA"/>
</dbReference>
<dbReference type="EC" id="2.1.1.-" evidence="5"/>
<dbReference type="GO" id="GO:0032259">
    <property type="term" value="P:methylation"/>
    <property type="evidence" value="ECO:0007669"/>
    <property type="project" value="UniProtKB-KW"/>
</dbReference>
<feature type="short sequence motif" description="Histidine triad motif" evidence="2 3">
    <location>
        <begin position="91"/>
        <end position="95"/>
    </location>
</feature>
<dbReference type="InterPro" id="IPR011146">
    <property type="entry name" value="HIT-like"/>
</dbReference>
<name>A0AAJ6DD01_9MICC</name>
<dbReference type="SUPFAM" id="SSF54197">
    <property type="entry name" value="HIT-like"/>
    <property type="match status" value="1"/>
</dbReference>
<dbReference type="Gene3D" id="3.30.428.10">
    <property type="entry name" value="HIT-like"/>
    <property type="match status" value="1"/>
</dbReference>
<dbReference type="RefSeq" id="WP_110098652.1">
    <property type="nucleotide sequence ID" value="NZ_CP122565.1"/>
</dbReference>
<dbReference type="PANTHER" id="PTHR46648:SF1">
    <property type="entry name" value="ADENOSINE 5'-MONOPHOSPHORAMIDASE HNT1"/>
    <property type="match status" value="1"/>
</dbReference>
<dbReference type="InterPro" id="IPR001310">
    <property type="entry name" value="Histidine_triad_HIT"/>
</dbReference>
<gene>
    <name evidence="5" type="ORF">QDX21_00620</name>
</gene>
<dbReference type="PROSITE" id="PS51084">
    <property type="entry name" value="HIT_2"/>
    <property type="match status" value="1"/>
</dbReference>
<dbReference type="AlphaFoldDB" id="A0AAJ6DD01"/>
<dbReference type="PRINTS" id="PR00332">
    <property type="entry name" value="HISTRIAD"/>
</dbReference>
<evidence type="ECO:0000256" key="2">
    <source>
        <dbReference type="PIRSR" id="PIRSR601310-3"/>
    </source>
</evidence>
<dbReference type="Pfam" id="PF01230">
    <property type="entry name" value="HIT"/>
    <property type="match status" value="1"/>
</dbReference>
<feature type="active site" description="Tele-AMP-histidine intermediate" evidence="1">
    <location>
        <position position="93"/>
    </location>
</feature>
<dbReference type="Proteomes" id="UP001224674">
    <property type="component" value="Chromosome"/>
</dbReference>
<dbReference type="GO" id="GO:0009117">
    <property type="term" value="P:nucleotide metabolic process"/>
    <property type="evidence" value="ECO:0007669"/>
    <property type="project" value="TreeGrafter"/>
</dbReference>
<keyword evidence="6" id="KW-1185">Reference proteome</keyword>
<dbReference type="InterPro" id="IPR036265">
    <property type="entry name" value="HIT-like_sf"/>
</dbReference>
<keyword evidence="5" id="KW-0489">Methyltransferase</keyword>
<evidence type="ECO:0000256" key="1">
    <source>
        <dbReference type="PIRSR" id="PIRSR601310-1"/>
    </source>
</evidence>
<protein>
    <submittedName>
        <fullName evidence="5">HIT family protein</fullName>
        <ecNumber evidence="5">2.1.1.-</ecNumber>
    </submittedName>
</protein>
<sequence length="142" mass="15708">MSTVFTRVINGEIPGRFVWKDERCVGFLSIGPMAPGHTLVVPREEVDVWTDADPDLLQHLITVAQNIGAVMPKTFNAVRAGLMIAGYEIPHLHLHVWPSSSLEDFDLDKVDNNPEPAEMDQAAEKLRAALVEAGHQEFIPEA</sequence>
<dbReference type="PANTHER" id="PTHR46648">
    <property type="entry name" value="HIT FAMILY PROTEIN 1"/>
    <property type="match status" value="1"/>
</dbReference>
<evidence type="ECO:0000259" key="4">
    <source>
        <dbReference type="PROSITE" id="PS51084"/>
    </source>
</evidence>
<evidence type="ECO:0000256" key="3">
    <source>
        <dbReference type="PROSITE-ProRule" id="PRU00464"/>
    </source>
</evidence>
<accession>A0AAJ6DD01</accession>
<keyword evidence="5" id="KW-0808">Transferase</keyword>
<evidence type="ECO:0000313" key="5">
    <source>
        <dbReference type="EMBL" id="WGH93357.1"/>
    </source>
</evidence>
<organism evidence="5 6">
    <name type="scientific">Auritidibacter ignavus</name>
    <dbReference type="NCBI Taxonomy" id="678932"/>
    <lineage>
        <taxon>Bacteria</taxon>
        <taxon>Bacillati</taxon>
        <taxon>Actinomycetota</taxon>
        <taxon>Actinomycetes</taxon>
        <taxon>Micrococcales</taxon>
        <taxon>Micrococcaceae</taxon>
        <taxon>Auritidibacter</taxon>
    </lineage>
</organism>